<evidence type="ECO:0000256" key="4">
    <source>
        <dbReference type="ARBA" id="ARBA00022840"/>
    </source>
</evidence>
<name>A0A5S5BPM8_9BACL</name>
<dbReference type="GO" id="GO:0016887">
    <property type="term" value="F:ATP hydrolysis activity"/>
    <property type="evidence" value="ECO:0007669"/>
    <property type="project" value="InterPro"/>
</dbReference>
<dbReference type="InterPro" id="IPR011527">
    <property type="entry name" value="ABC1_TM_dom"/>
</dbReference>
<feature type="domain" description="ABC transmembrane type-1" evidence="9">
    <location>
        <begin position="1"/>
        <end position="254"/>
    </location>
</feature>
<dbReference type="Pfam" id="PF00664">
    <property type="entry name" value="ABC_membrane"/>
    <property type="match status" value="1"/>
</dbReference>
<evidence type="ECO:0000313" key="11">
    <source>
        <dbReference type="Proteomes" id="UP000323257"/>
    </source>
</evidence>
<organism evidence="10 11">
    <name type="scientific">Paenibacillus methanolicus</name>
    <dbReference type="NCBI Taxonomy" id="582686"/>
    <lineage>
        <taxon>Bacteria</taxon>
        <taxon>Bacillati</taxon>
        <taxon>Bacillota</taxon>
        <taxon>Bacilli</taxon>
        <taxon>Bacillales</taxon>
        <taxon>Paenibacillaceae</taxon>
        <taxon>Paenibacillus</taxon>
    </lineage>
</organism>
<dbReference type="SUPFAM" id="SSF90123">
    <property type="entry name" value="ABC transporter transmembrane region"/>
    <property type="match status" value="1"/>
</dbReference>
<reference evidence="10 11" key="1">
    <citation type="submission" date="2019-07" db="EMBL/GenBank/DDBJ databases">
        <title>Genomic Encyclopedia of Type Strains, Phase III (KMG-III): the genomes of soil and plant-associated and newly described type strains.</title>
        <authorList>
            <person name="Whitman W."/>
        </authorList>
    </citation>
    <scope>NUCLEOTIDE SEQUENCE [LARGE SCALE GENOMIC DNA]</scope>
    <source>
        <strain evidence="10 11">BL24</strain>
    </source>
</reference>
<evidence type="ECO:0000256" key="1">
    <source>
        <dbReference type="ARBA" id="ARBA00004651"/>
    </source>
</evidence>
<evidence type="ECO:0000256" key="3">
    <source>
        <dbReference type="ARBA" id="ARBA00022741"/>
    </source>
</evidence>
<dbReference type="PANTHER" id="PTHR43394">
    <property type="entry name" value="ATP-DEPENDENT PERMEASE MDL1, MITOCHONDRIAL"/>
    <property type="match status" value="1"/>
</dbReference>
<evidence type="ECO:0000256" key="6">
    <source>
        <dbReference type="ARBA" id="ARBA00023136"/>
    </source>
</evidence>
<dbReference type="Proteomes" id="UP000323257">
    <property type="component" value="Unassembled WGS sequence"/>
</dbReference>
<dbReference type="OrthoDB" id="9771903at2"/>
<keyword evidence="5 7" id="KW-1133">Transmembrane helix</keyword>
<feature type="transmembrane region" description="Helical" evidence="7">
    <location>
        <begin position="197"/>
        <end position="216"/>
    </location>
</feature>
<evidence type="ECO:0000256" key="7">
    <source>
        <dbReference type="SAM" id="Phobius"/>
    </source>
</evidence>
<evidence type="ECO:0000313" key="10">
    <source>
        <dbReference type="EMBL" id="TYP69141.1"/>
    </source>
</evidence>
<sequence length="511" mass="57017">MSENYSAATLYIILLVFLLIMQLIAGAYLSIRTGKLRELLSFRLHDRLLKRLYRTEWMAINKYHNGDIQTRLVSDVGNIVEGWTATLPGIIAMAIQLVVAFFTLWYYDATLAIFAFMLGPITLFLSWLIGRKLKRMQHEIQSAESSYRSFLLENVRHMLIIKTFQYENSSMQQMENLQQHKLNWVVKRNFFNAMTNLSIGFGYQAGFFLAFVLGAYKIARGATSFGTFTAFLQLVGHIQGPLQGLSRSLPMIIATLASVERLKEFDALQSEPGSEQYAQPIKELASINFEGVSYAYETNVPILQEISFSVKPGEIIAIVGTSGEGKTTLLRLLLALLQPREGRAFVRTSSAEELAISAATRSYFSYVPQGNTLFSGTVLDNIRIGNPDATEDAVIEAARHACAWEFITKLPLGLHTVIGDNGVGLSEGQAQRIAIARALLRPAPILLLDEATSALDLDTEVEVLERIKRLAPQKTCIAITHRLSVIDICNRVYRVRDHKLVEIENGSSTGV</sequence>
<dbReference type="InterPro" id="IPR003439">
    <property type="entry name" value="ABC_transporter-like_ATP-bd"/>
</dbReference>
<gene>
    <name evidence="10" type="ORF">BCM02_11617</name>
</gene>
<dbReference type="InterPro" id="IPR027417">
    <property type="entry name" value="P-loop_NTPase"/>
</dbReference>
<dbReference type="GO" id="GO:0005886">
    <property type="term" value="C:plasma membrane"/>
    <property type="evidence" value="ECO:0007669"/>
    <property type="project" value="UniProtKB-SubCell"/>
</dbReference>
<dbReference type="GO" id="GO:0015421">
    <property type="term" value="F:ABC-type oligopeptide transporter activity"/>
    <property type="evidence" value="ECO:0007669"/>
    <property type="project" value="TreeGrafter"/>
</dbReference>
<accession>A0A5S5BPM8</accession>
<dbReference type="PROSITE" id="PS50929">
    <property type="entry name" value="ABC_TM1F"/>
    <property type="match status" value="1"/>
</dbReference>
<comment type="caution">
    <text evidence="10">The sequence shown here is derived from an EMBL/GenBank/DDBJ whole genome shotgun (WGS) entry which is preliminary data.</text>
</comment>
<evidence type="ECO:0000259" key="9">
    <source>
        <dbReference type="PROSITE" id="PS50929"/>
    </source>
</evidence>
<feature type="transmembrane region" description="Helical" evidence="7">
    <location>
        <begin position="87"/>
        <end position="107"/>
    </location>
</feature>
<proteinExistence type="predicted"/>
<protein>
    <submittedName>
        <fullName evidence="10">ABC-type multidrug transport system fused ATPase/permease subunit</fullName>
    </submittedName>
</protein>
<keyword evidence="6 7" id="KW-0472">Membrane</keyword>
<dbReference type="Gene3D" id="1.20.1560.10">
    <property type="entry name" value="ABC transporter type 1, transmembrane domain"/>
    <property type="match status" value="1"/>
</dbReference>
<dbReference type="PANTHER" id="PTHR43394:SF1">
    <property type="entry name" value="ATP-BINDING CASSETTE SUB-FAMILY B MEMBER 10, MITOCHONDRIAL"/>
    <property type="match status" value="1"/>
</dbReference>
<dbReference type="Gene3D" id="3.40.50.300">
    <property type="entry name" value="P-loop containing nucleotide triphosphate hydrolases"/>
    <property type="match status" value="1"/>
</dbReference>
<dbReference type="GO" id="GO:0005524">
    <property type="term" value="F:ATP binding"/>
    <property type="evidence" value="ECO:0007669"/>
    <property type="project" value="UniProtKB-KW"/>
</dbReference>
<dbReference type="EMBL" id="VNHS01000016">
    <property type="protein sequence ID" value="TYP69141.1"/>
    <property type="molecule type" value="Genomic_DNA"/>
</dbReference>
<evidence type="ECO:0000259" key="8">
    <source>
        <dbReference type="PROSITE" id="PS50893"/>
    </source>
</evidence>
<keyword evidence="3" id="KW-0547">Nucleotide-binding</keyword>
<dbReference type="AlphaFoldDB" id="A0A5S5BPM8"/>
<dbReference type="InterPro" id="IPR036640">
    <property type="entry name" value="ABC1_TM_sf"/>
</dbReference>
<dbReference type="CDD" id="cd07346">
    <property type="entry name" value="ABC_6TM_exporters"/>
    <property type="match status" value="1"/>
</dbReference>
<keyword evidence="4" id="KW-0067">ATP-binding</keyword>
<keyword evidence="11" id="KW-1185">Reference proteome</keyword>
<evidence type="ECO:0000256" key="5">
    <source>
        <dbReference type="ARBA" id="ARBA00022989"/>
    </source>
</evidence>
<feature type="domain" description="ABC transporter" evidence="8">
    <location>
        <begin position="287"/>
        <end position="511"/>
    </location>
</feature>
<dbReference type="InterPro" id="IPR003593">
    <property type="entry name" value="AAA+_ATPase"/>
</dbReference>
<dbReference type="InterPro" id="IPR039421">
    <property type="entry name" value="Type_1_exporter"/>
</dbReference>
<feature type="transmembrane region" description="Helical" evidence="7">
    <location>
        <begin position="6"/>
        <end position="31"/>
    </location>
</feature>
<keyword evidence="2 7" id="KW-0812">Transmembrane</keyword>
<dbReference type="SUPFAM" id="SSF52540">
    <property type="entry name" value="P-loop containing nucleoside triphosphate hydrolases"/>
    <property type="match status" value="1"/>
</dbReference>
<dbReference type="Pfam" id="PF00005">
    <property type="entry name" value="ABC_tran"/>
    <property type="match status" value="1"/>
</dbReference>
<evidence type="ECO:0000256" key="2">
    <source>
        <dbReference type="ARBA" id="ARBA00022692"/>
    </source>
</evidence>
<dbReference type="SMART" id="SM00382">
    <property type="entry name" value="AAA"/>
    <property type="match status" value="1"/>
</dbReference>
<feature type="transmembrane region" description="Helical" evidence="7">
    <location>
        <begin position="113"/>
        <end position="130"/>
    </location>
</feature>
<dbReference type="PROSITE" id="PS50893">
    <property type="entry name" value="ABC_TRANSPORTER_2"/>
    <property type="match status" value="1"/>
</dbReference>
<comment type="subcellular location">
    <subcellularLocation>
        <location evidence="1">Cell membrane</location>
        <topology evidence="1">Multi-pass membrane protein</topology>
    </subcellularLocation>
</comment>